<proteinExistence type="predicted"/>
<comment type="caution">
    <text evidence="3">The sequence shown here is derived from an EMBL/GenBank/DDBJ whole genome shotgun (WGS) entry which is preliminary data.</text>
</comment>
<evidence type="ECO:0000313" key="4">
    <source>
        <dbReference type="Proteomes" id="UP001162131"/>
    </source>
</evidence>
<protein>
    <recommendedName>
        <fullName evidence="5">Enkurin domain-containing protein</fullName>
    </recommendedName>
</protein>
<sequence length="266" mass="30205">MNEYLIQKNSLPVLTSKRIREIIEKPTKISYSTRLTQNLVSQSLSSPLSPQASKSFLPFISERDSSGKILPSKSETSLPSIVNIIKGSKSEINIDQSSPKSGKKPLESIEELGNPEKNRKKYQKVYRLTSPKRVQLPAVGFYNIQSSFDKKDIGFYSPKAEKCLEIIRDASPVPKNDVTPNNEFQEKQSPLPDIKKVHGRLKKFASRKHAVNDTSIKNHNKYSLIHPTLADVDINGYMHEISDLEKNIQEQLNDLKKSHKKLTMLY</sequence>
<feature type="region of interest" description="Disordered" evidence="2">
    <location>
        <begin position="92"/>
        <end position="113"/>
    </location>
</feature>
<organism evidence="3 4">
    <name type="scientific">Blepharisma stoltei</name>
    <dbReference type="NCBI Taxonomy" id="1481888"/>
    <lineage>
        <taxon>Eukaryota</taxon>
        <taxon>Sar</taxon>
        <taxon>Alveolata</taxon>
        <taxon>Ciliophora</taxon>
        <taxon>Postciliodesmatophora</taxon>
        <taxon>Heterotrichea</taxon>
        <taxon>Heterotrichida</taxon>
        <taxon>Blepharismidae</taxon>
        <taxon>Blepharisma</taxon>
    </lineage>
</organism>
<feature type="coiled-coil region" evidence="1">
    <location>
        <begin position="234"/>
        <end position="265"/>
    </location>
</feature>
<keyword evidence="4" id="KW-1185">Reference proteome</keyword>
<dbReference type="Proteomes" id="UP001162131">
    <property type="component" value="Unassembled WGS sequence"/>
</dbReference>
<dbReference type="AlphaFoldDB" id="A0AAU9I786"/>
<name>A0AAU9I786_9CILI</name>
<gene>
    <name evidence="3" type="ORF">BSTOLATCC_MIC351</name>
</gene>
<accession>A0AAU9I786</accession>
<dbReference type="EMBL" id="CAJZBQ010000001">
    <property type="protein sequence ID" value="CAG9310142.1"/>
    <property type="molecule type" value="Genomic_DNA"/>
</dbReference>
<reference evidence="3" key="1">
    <citation type="submission" date="2021-09" db="EMBL/GenBank/DDBJ databases">
        <authorList>
            <consortium name="AG Swart"/>
            <person name="Singh M."/>
            <person name="Singh A."/>
            <person name="Seah K."/>
            <person name="Emmerich C."/>
        </authorList>
    </citation>
    <scope>NUCLEOTIDE SEQUENCE</scope>
    <source>
        <strain evidence="3">ATCC30299</strain>
    </source>
</reference>
<evidence type="ECO:0000256" key="2">
    <source>
        <dbReference type="SAM" id="MobiDB-lite"/>
    </source>
</evidence>
<evidence type="ECO:0008006" key="5">
    <source>
        <dbReference type="Google" id="ProtNLM"/>
    </source>
</evidence>
<evidence type="ECO:0000256" key="1">
    <source>
        <dbReference type="SAM" id="Coils"/>
    </source>
</evidence>
<evidence type="ECO:0000313" key="3">
    <source>
        <dbReference type="EMBL" id="CAG9310142.1"/>
    </source>
</evidence>
<keyword evidence="1" id="KW-0175">Coiled coil</keyword>